<dbReference type="Pfam" id="PF00561">
    <property type="entry name" value="Abhydrolase_1"/>
    <property type="match status" value="1"/>
</dbReference>
<evidence type="ECO:0000313" key="3">
    <source>
        <dbReference type="Proteomes" id="UP001139157"/>
    </source>
</evidence>
<dbReference type="GO" id="GO:0016020">
    <property type="term" value="C:membrane"/>
    <property type="evidence" value="ECO:0007669"/>
    <property type="project" value="TreeGrafter"/>
</dbReference>
<dbReference type="RefSeq" id="WP_251912865.1">
    <property type="nucleotide sequence ID" value="NZ_JAMRXG010000006.1"/>
</dbReference>
<dbReference type="GO" id="GO:0016787">
    <property type="term" value="F:hydrolase activity"/>
    <property type="evidence" value="ECO:0007669"/>
    <property type="project" value="UniProtKB-KW"/>
</dbReference>
<accession>A0A9X2E7B4</accession>
<dbReference type="PANTHER" id="PTHR43798:SF33">
    <property type="entry name" value="HYDROLASE, PUTATIVE (AFU_ORTHOLOGUE AFUA_2G14860)-RELATED"/>
    <property type="match status" value="1"/>
</dbReference>
<proteinExistence type="predicted"/>
<dbReference type="Proteomes" id="UP001139157">
    <property type="component" value="Unassembled WGS sequence"/>
</dbReference>
<comment type="caution">
    <text evidence="2">The sequence shown here is derived from an EMBL/GenBank/DDBJ whole genome shotgun (WGS) entry which is preliminary data.</text>
</comment>
<organism evidence="2 3">
    <name type="scientific">Nocardia pulmonis</name>
    <dbReference type="NCBI Taxonomy" id="2951408"/>
    <lineage>
        <taxon>Bacteria</taxon>
        <taxon>Bacillati</taxon>
        <taxon>Actinomycetota</taxon>
        <taxon>Actinomycetes</taxon>
        <taxon>Mycobacteriales</taxon>
        <taxon>Nocardiaceae</taxon>
        <taxon>Nocardia</taxon>
    </lineage>
</organism>
<dbReference type="Gene3D" id="3.40.50.1820">
    <property type="entry name" value="alpha/beta hydrolase"/>
    <property type="match status" value="1"/>
</dbReference>
<dbReference type="SUPFAM" id="SSF53474">
    <property type="entry name" value="alpha/beta-Hydrolases"/>
    <property type="match status" value="1"/>
</dbReference>
<keyword evidence="3" id="KW-1185">Reference proteome</keyword>
<dbReference type="InterPro" id="IPR050266">
    <property type="entry name" value="AB_hydrolase_sf"/>
</dbReference>
<evidence type="ECO:0000259" key="1">
    <source>
        <dbReference type="Pfam" id="PF00561"/>
    </source>
</evidence>
<sequence length="234" mass="25742">MRSLMMSADDGTLLHVGTTGHGPDVVVLSGGPGYIHYLAADDLAPRGLRAWYPEPRGVGRSRGGPHDLARAVADLEVVRRKIGVESWAVVGHSWGSDLAVRYALDHPDRVRSVVGVAGHGLHKDSTWSQVYESSRHLEADLEIPWEQGVHAALSASFVQWIHEPDLWRRLADCPVVMTFIAAQNDIRPSWPLRQLAALIPGGRFEELPAVGHNLWATDPELWVDVVTRAVGEDR</sequence>
<reference evidence="2" key="1">
    <citation type="submission" date="2022-06" db="EMBL/GenBank/DDBJ databases">
        <title>Novel species in genus nocardia.</title>
        <authorList>
            <person name="Li F."/>
        </authorList>
    </citation>
    <scope>NUCLEOTIDE SEQUENCE</scope>
    <source>
        <strain evidence="2">CDC141</strain>
    </source>
</reference>
<dbReference type="EMBL" id="JAMRXG010000006">
    <property type="protein sequence ID" value="MCM6774951.1"/>
    <property type="molecule type" value="Genomic_DNA"/>
</dbReference>
<protein>
    <submittedName>
        <fullName evidence="2">Alpha/beta fold hydrolase</fullName>
    </submittedName>
</protein>
<feature type="domain" description="AB hydrolase-1" evidence="1">
    <location>
        <begin position="25"/>
        <end position="130"/>
    </location>
</feature>
<dbReference type="PANTHER" id="PTHR43798">
    <property type="entry name" value="MONOACYLGLYCEROL LIPASE"/>
    <property type="match status" value="1"/>
</dbReference>
<dbReference type="AlphaFoldDB" id="A0A9X2E7B4"/>
<evidence type="ECO:0000313" key="2">
    <source>
        <dbReference type="EMBL" id="MCM6774951.1"/>
    </source>
</evidence>
<name>A0A9X2E7B4_9NOCA</name>
<gene>
    <name evidence="2" type="ORF">NDR86_15860</name>
</gene>
<dbReference type="InterPro" id="IPR029058">
    <property type="entry name" value="AB_hydrolase_fold"/>
</dbReference>
<dbReference type="InterPro" id="IPR000073">
    <property type="entry name" value="AB_hydrolase_1"/>
</dbReference>
<keyword evidence="2" id="KW-0378">Hydrolase</keyword>